<sequence>MEEESDFIRDQMTMDKLRSSYSSLEERRRFFLGVQVYRALSLRRPHYLSEMESCSHFGMINIRNYKYSECRSSSVMSKLLLIVALLLPVATSSSIVGEDLPDDHEGLPYFFKLPDKDYARMCCAHCIDEKTCILYTQDREKTCAGLIDHESVGLLNFPGGRIVTTSYYLYEKWQLLWIENGTDPVLRSRDFSWEDCAWKSQVETHDLLGPQITEILIKVVTDPFYDYDVLVSVKDAHCGISNCDVTFYKKRLGESIQHRANTVAEPAKKHSGHNKNGIHTRKMYPEWIAEASNAPFKVKEEDEPGTTISTHSLWSSSRIIFQDVSRIWRPCIFRSTTYTSNFFGLNCASASSAQSSIVHHWRNLSNFLETMALFIVEIVDKILGHLDLYEIKEFRQVCTFWKYRAARELKRRPKSSEFAYFFNEDVRAIKETSKLYFEMIYSPQKSDYTIFSELLALVERDDVLVENQENRVSFALSGSAKDARTIAQSSKKREGAECKLCSRKLSSAARLTSYSSMQRRGAMTKQRTAIAKTSSTRQNESPSPSRTGGHITASQARDGEKTWARSATRTKQQQRPASSEPLYKQKYTRALDKYQPVNIDAQDKFDRIPLHYALIFNNQNLAAWLLRSSANPNLTENQGFIPWHVICQKKNDAEELARLLFEIAAEKNETVQIEARDKLGNPPLNLALRYGNKKVAKLLLGNRVNLTCLNKNGLTPLHNICKSLIHYDELMNLFCEKIEANHPTDTPLHMAARHGEKKVIELLLSHGANDSSPDASGATPLHVICNRSEDDDVVKVFCDAVSKSNRVVQTDVQDSKGRTPLHLAVMRVNPNAVDTLLRKFANPNIADAEGSTILHYLSNPTNLTGGRKGAKSFRDMSTTFVARIKKMITHKLDVNVQDNLGNTPLHYALKGCDGPLGRRPAPPHRYNPEKSSEQSRSRSFQKSRCVDAHVYIAALARNDNMYYTATLCRRYYPNFSTTIAAAYNIHASYENLKSSYFGHIENFNLDQIIVRRDRYNPSIAVRRITMFCHTQAYYVSRSIDFSIWTVQYVAAAGAAAGGLDVHHRHDDHRLYYQFRGMRVRINVVKTRSSRFHHIHGYNLKITKFQAIRCIASSYDNTKNRVCSRRNDDSRPDMGLSPERLHNRLPGQEVRDDRGPVSGRDLQHPLDPRLLLLHLPLAAALLTQTPDLNWYIYNRHYPSWRVYLLIFSVLPMIGLLLVCFMPKSPKFLMAPGPEQGGPSGPEDHVLHESLRAGEQVSGNDYRRLSPKKKKMIVEKMKNTFAQIKELIWQQKVKRKLNDYCRDKTRDSISHLKSLFSKPYIRVVGTIALLQFVCMSE</sequence>
<feature type="region of interest" description="Disordered" evidence="4">
    <location>
        <begin position="1120"/>
        <end position="1159"/>
    </location>
</feature>
<dbReference type="PROSITE" id="PS50297">
    <property type="entry name" value="ANK_REP_REGION"/>
    <property type="match status" value="2"/>
</dbReference>
<dbReference type="PROSITE" id="PS50088">
    <property type="entry name" value="ANK_REPEAT"/>
    <property type="match status" value="4"/>
</dbReference>
<feature type="compositionally biased region" description="Polar residues" evidence="4">
    <location>
        <begin position="565"/>
        <end position="577"/>
    </location>
</feature>
<feature type="repeat" description="ANK" evidence="3">
    <location>
        <begin position="743"/>
        <end position="775"/>
    </location>
</feature>
<keyword evidence="2 3" id="KW-0040">ANK repeat</keyword>
<dbReference type="Gene3D" id="1.25.40.20">
    <property type="entry name" value="Ankyrin repeat-containing domain"/>
    <property type="match status" value="2"/>
</dbReference>
<proteinExistence type="predicted"/>
<name>A0A6H5HSI7_9HYME</name>
<feature type="region of interest" description="Disordered" evidence="4">
    <location>
        <begin position="513"/>
        <end position="583"/>
    </location>
</feature>
<evidence type="ECO:0000313" key="7">
    <source>
        <dbReference type="Proteomes" id="UP000479190"/>
    </source>
</evidence>
<evidence type="ECO:0000313" key="6">
    <source>
        <dbReference type="EMBL" id="CAB0028228.1"/>
    </source>
</evidence>
<evidence type="ECO:0000256" key="3">
    <source>
        <dbReference type="PROSITE-ProRule" id="PRU00023"/>
    </source>
</evidence>
<dbReference type="EMBL" id="CADCXV010000102">
    <property type="protein sequence ID" value="CAB0028228.1"/>
    <property type="molecule type" value="Genomic_DNA"/>
</dbReference>
<feature type="region of interest" description="Disordered" evidence="4">
    <location>
        <begin position="912"/>
        <end position="940"/>
    </location>
</feature>
<feature type="transmembrane region" description="Helical" evidence="5">
    <location>
        <begin position="1199"/>
        <end position="1219"/>
    </location>
</feature>
<evidence type="ECO:0000256" key="2">
    <source>
        <dbReference type="ARBA" id="ARBA00023043"/>
    </source>
</evidence>
<keyword evidence="5" id="KW-0812">Transmembrane</keyword>
<dbReference type="InterPro" id="IPR002110">
    <property type="entry name" value="Ankyrin_rpt"/>
</dbReference>
<keyword evidence="5" id="KW-1133">Transmembrane helix</keyword>
<accession>A0A6H5HSI7</accession>
<feature type="compositionally biased region" description="Polar residues" evidence="4">
    <location>
        <begin position="525"/>
        <end position="546"/>
    </location>
</feature>
<feature type="repeat" description="ANK" evidence="3">
    <location>
        <begin position="679"/>
        <end position="711"/>
    </location>
</feature>
<evidence type="ECO:0000256" key="1">
    <source>
        <dbReference type="ARBA" id="ARBA00022737"/>
    </source>
</evidence>
<dbReference type="OrthoDB" id="194358at2759"/>
<evidence type="ECO:0000256" key="4">
    <source>
        <dbReference type="SAM" id="MobiDB-lite"/>
    </source>
</evidence>
<dbReference type="SMART" id="SM00248">
    <property type="entry name" value="ANK"/>
    <property type="match status" value="6"/>
</dbReference>
<dbReference type="Proteomes" id="UP000479190">
    <property type="component" value="Unassembled WGS sequence"/>
</dbReference>
<keyword evidence="1" id="KW-0677">Repeat</keyword>
<dbReference type="InterPro" id="IPR036770">
    <property type="entry name" value="Ankyrin_rpt-contain_sf"/>
</dbReference>
<dbReference type="InterPro" id="IPR036259">
    <property type="entry name" value="MFS_trans_sf"/>
</dbReference>
<organism evidence="6 7">
    <name type="scientific">Trichogramma brassicae</name>
    <dbReference type="NCBI Taxonomy" id="86971"/>
    <lineage>
        <taxon>Eukaryota</taxon>
        <taxon>Metazoa</taxon>
        <taxon>Ecdysozoa</taxon>
        <taxon>Arthropoda</taxon>
        <taxon>Hexapoda</taxon>
        <taxon>Insecta</taxon>
        <taxon>Pterygota</taxon>
        <taxon>Neoptera</taxon>
        <taxon>Endopterygota</taxon>
        <taxon>Hymenoptera</taxon>
        <taxon>Apocrita</taxon>
        <taxon>Proctotrupomorpha</taxon>
        <taxon>Chalcidoidea</taxon>
        <taxon>Trichogrammatidae</taxon>
        <taxon>Trichogramma</taxon>
    </lineage>
</organism>
<dbReference type="Pfam" id="PF12796">
    <property type="entry name" value="Ank_2"/>
    <property type="match status" value="1"/>
</dbReference>
<feature type="repeat" description="ANK" evidence="3">
    <location>
        <begin position="605"/>
        <end position="637"/>
    </location>
</feature>
<reference evidence="6 7" key="1">
    <citation type="submission" date="2020-02" db="EMBL/GenBank/DDBJ databases">
        <authorList>
            <person name="Ferguson B K."/>
        </authorList>
    </citation>
    <scope>NUCLEOTIDE SEQUENCE [LARGE SCALE GENOMIC DNA]</scope>
</reference>
<feature type="repeat" description="ANK" evidence="3">
    <location>
        <begin position="816"/>
        <end position="848"/>
    </location>
</feature>
<feature type="compositionally biased region" description="Basic and acidic residues" evidence="4">
    <location>
        <begin position="926"/>
        <end position="936"/>
    </location>
</feature>
<feature type="compositionally biased region" description="Basic and acidic residues" evidence="4">
    <location>
        <begin position="1148"/>
        <end position="1159"/>
    </location>
</feature>
<protein>
    <submittedName>
        <fullName evidence="6">Uncharacterized protein</fullName>
    </submittedName>
</protein>
<dbReference type="PANTHER" id="PTHR24178">
    <property type="entry name" value="MOLTING PROTEIN MLT-4"/>
    <property type="match status" value="1"/>
</dbReference>
<dbReference type="SUPFAM" id="SSF48403">
    <property type="entry name" value="Ankyrin repeat"/>
    <property type="match status" value="1"/>
</dbReference>
<gene>
    <name evidence="6" type="ORF">TBRA_LOCUS436</name>
</gene>
<dbReference type="Pfam" id="PF00023">
    <property type="entry name" value="Ank"/>
    <property type="match status" value="2"/>
</dbReference>
<keyword evidence="7" id="KW-1185">Reference proteome</keyword>
<keyword evidence="5" id="KW-0472">Membrane</keyword>
<evidence type="ECO:0000256" key="5">
    <source>
        <dbReference type="SAM" id="Phobius"/>
    </source>
</evidence>
<dbReference type="Gene3D" id="1.20.1250.20">
    <property type="entry name" value="MFS general substrate transporter like domains"/>
    <property type="match status" value="1"/>
</dbReference>